<accession>A0ACB9SX26</accession>
<reference evidence="1" key="1">
    <citation type="submission" date="2022-04" db="EMBL/GenBank/DDBJ databases">
        <title>Chromosome-scale genome assembly of Holotrichia oblita Faldermann.</title>
        <authorList>
            <person name="Rongchong L."/>
        </authorList>
    </citation>
    <scope>NUCLEOTIDE SEQUENCE</scope>
    <source>
        <strain evidence="1">81SQS9</strain>
    </source>
</reference>
<gene>
    <name evidence="1" type="ORF">MML48_6g00013951</name>
</gene>
<comment type="caution">
    <text evidence="1">The sequence shown here is derived from an EMBL/GenBank/DDBJ whole genome shotgun (WGS) entry which is preliminary data.</text>
</comment>
<name>A0ACB9SX26_HOLOL</name>
<organism evidence="1 2">
    <name type="scientific">Holotrichia oblita</name>
    <name type="common">Chafer beetle</name>
    <dbReference type="NCBI Taxonomy" id="644536"/>
    <lineage>
        <taxon>Eukaryota</taxon>
        <taxon>Metazoa</taxon>
        <taxon>Ecdysozoa</taxon>
        <taxon>Arthropoda</taxon>
        <taxon>Hexapoda</taxon>
        <taxon>Insecta</taxon>
        <taxon>Pterygota</taxon>
        <taxon>Neoptera</taxon>
        <taxon>Endopterygota</taxon>
        <taxon>Coleoptera</taxon>
        <taxon>Polyphaga</taxon>
        <taxon>Scarabaeiformia</taxon>
        <taxon>Scarabaeidae</taxon>
        <taxon>Melolonthinae</taxon>
        <taxon>Holotrichia</taxon>
    </lineage>
</organism>
<dbReference type="EMBL" id="CM043020">
    <property type="protein sequence ID" value="KAI4459081.1"/>
    <property type="molecule type" value="Genomic_DNA"/>
</dbReference>
<evidence type="ECO:0000313" key="1">
    <source>
        <dbReference type="EMBL" id="KAI4459081.1"/>
    </source>
</evidence>
<dbReference type="Proteomes" id="UP001056778">
    <property type="component" value="Chromosome 6"/>
</dbReference>
<evidence type="ECO:0000313" key="2">
    <source>
        <dbReference type="Proteomes" id="UP001056778"/>
    </source>
</evidence>
<protein>
    <submittedName>
        <fullName evidence="1">Uncharacterized protein</fullName>
    </submittedName>
</protein>
<proteinExistence type="predicted"/>
<sequence>MDSSLDIQFSETQTEWVKFGTIKNIAFVGRETICVGDGCHLVFYNLNTKTEKIYTAGNDTDGMGVSCIAGHRTYSICLNNKVNSDYKLEMVIKCEFPGDKPTYFSWFKAGLAVACPNGAIMHFKKSGNWCCDWQVTPKITVIRLLNSPRDFLVGVTERGDIVVYNNQTQEFSFVKQYEILFRGLCLIYPVGEIIVTLAWYKTLTAWEVSTGTPIDSIDCPENALSIVSNPEYPYIAVGCVSGIVRLYSLYDGKKIQLLTSFLLTRNAISHVSFAESGKLLVAANMDVGEFFIIEGVPGTKMNVVATCCAKRQIADYILVGSKTCLRLFVLNVTSDMYIAGNIISRFCIIRAKECPDVKDYIFEDANALYSKLYATDKPNRDRVFYAMPVRSKCLHELEVKRGDDFARLIGRIPTKHQMRKIIHHFDHQHIVSYGYDGLIIIADLNFETKHIIMPHHRFDAGVETAFVVPTGKYVISLGRNNLLTCSNIAQVEVDEEKLETLRKILTSPRLILMFKHPTTGFLPIGEFEGVTWLEMEEMKRVQEDYLKCATQRKSIIKHFKSIKKQVVALLTQNLEGPENEYLDIQDFNLDSELKEQRWLENNLKCKETKIHLEKMIVAQDKVSDWIKQYCWDTMAEQGKTIFGIFADIDVDNYVLLPEDVNNTEVSKYIEEHRVLEEMMANVEIFEPWVPRTPSQMKTFMEIKPTFVEVAQEKVYLDDAAEDEPDMMSKRDVTAVDAETLTAFAGSITHTFVELSKGHYTQHQIQTFLQTEYQSVLSKVENIKLRLFFNKEFESLMSIKIRQINDLSDRNARLRHIISELNYFSEEKMNILVMDAEWKQQEYPEQILQVKDDEVTVTPYISPSQQAILDAEAAERERIRLLLLADDFKERALMVMMNGVLEVRWEDELRKDVPVPKCMIEKQPEDYVEDDLRAIRSYEEKVKFLESERLRYRKMLVAEYGTLGNTVRENVKKFNSRVEELLLLKIKVDSAIAQENMKINRLRLRNFRRIEMSKVEREIQKAIAANDKKIDELTKLITGLYDDSNECRSFLEGLQGKEKIIEKTYRKDMQDASPTAQEIAQRLYKRRPKTNIRSITSPSMLVELAKCVATKEKSVILNQDALDFLRAMDTLDLYVGVPNAVDEHTYAIICKNRRFKVESELKIKAAQMEATEGDNTISYLHKVLLHLKENSQKLSLDLAQIRSEKIKEAQDIEIQVVLKQGFVEIPTSGELSDFENAVMLSRKDIEAINLVILEAGNRKLKAMRDTMNFRRGILAMEWEHAKMKMQIDDLEDYLNDIRAIKVTKEIQTYMKARARGESPDKGLTFEQEVDLVRQSYQRLIDAKKADCIDVQEKIDGVKQSNKTLDKAIVNLNVDVCEFRLGVDKEVIRKEKELINTRMNTLITRSRLVKQIQANHNQILMLQTELELLRLKTYPTLKYKICE</sequence>
<keyword evidence="2" id="KW-1185">Reference proteome</keyword>